<dbReference type="RefSeq" id="XP_008720111.1">
    <property type="nucleotide sequence ID" value="XM_008721889.1"/>
</dbReference>
<reference evidence="2 3" key="1">
    <citation type="submission" date="2013-03" db="EMBL/GenBank/DDBJ databases">
        <title>The Genome Sequence of Phialophora europaea CBS 101466.</title>
        <authorList>
            <consortium name="The Broad Institute Genomics Platform"/>
            <person name="Cuomo C."/>
            <person name="de Hoog S."/>
            <person name="Gorbushina A."/>
            <person name="Walker B."/>
            <person name="Young S.K."/>
            <person name="Zeng Q."/>
            <person name="Gargeya S."/>
            <person name="Fitzgerald M."/>
            <person name="Haas B."/>
            <person name="Abouelleil A."/>
            <person name="Allen A.W."/>
            <person name="Alvarado L."/>
            <person name="Arachchi H.M."/>
            <person name="Berlin A.M."/>
            <person name="Chapman S.B."/>
            <person name="Gainer-Dewar J."/>
            <person name="Goldberg J."/>
            <person name="Griggs A."/>
            <person name="Gujja S."/>
            <person name="Hansen M."/>
            <person name="Howarth C."/>
            <person name="Imamovic A."/>
            <person name="Ireland A."/>
            <person name="Larimer J."/>
            <person name="McCowan C."/>
            <person name="Murphy C."/>
            <person name="Pearson M."/>
            <person name="Poon T.W."/>
            <person name="Priest M."/>
            <person name="Roberts A."/>
            <person name="Saif S."/>
            <person name="Shea T."/>
            <person name="Sisk P."/>
            <person name="Sykes S."/>
            <person name="Wortman J."/>
            <person name="Nusbaum C."/>
            <person name="Birren B."/>
        </authorList>
    </citation>
    <scope>NUCLEOTIDE SEQUENCE [LARGE SCALE GENOMIC DNA]</scope>
    <source>
        <strain evidence="2 3">CBS 101466</strain>
    </source>
</reference>
<evidence type="ECO:0008006" key="4">
    <source>
        <dbReference type="Google" id="ProtNLM"/>
    </source>
</evidence>
<keyword evidence="3" id="KW-1185">Reference proteome</keyword>
<gene>
    <name evidence="2" type="ORF">HMPREF1541_07565</name>
</gene>
<dbReference type="EMBL" id="KB822723">
    <property type="protein sequence ID" value="ETN37942.1"/>
    <property type="molecule type" value="Genomic_DNA"/>
</dbReference>
<name>W2RNB7_CYPE1</name>
<feature type="signal peptide" evidence="1">
    <location>
        <begin position="1"/>
        <end position="22"/>
    </location>
</feature>
<dbReference type="AlphaFoldDB" id="W2RNB7"/>
<dbReference type="InParanoid" id="W2RNB7"/>
<protein>
    <recommendedName>
        <fullName evidence="4">Ubiquitin 3 binding protein But2 C-terminal domain-containing protein</fullName>
    </recommendedName>
</protein>
<accession>W2RNB7</accession>
<dbReference type="GeneID" id="19974904"/>
<keyword evidence="1" id="KW-0732">Signal</keyword>
<evidence type="ECO:0000313" key="2">
    <source>
        <dbReference type="EMBL" id="ETN37942.1"/>
    </source>
</evidence>
<dbReference type="eggNOG" id="ENOG502RA4T">
    <property type="taxonomic scope" value="Eukaryota"/>
</dbReference>
<sequence length="170" mass="18141">MKVAIVALVVATSACLVSLAAAASQFLGDFLISNLVVDAPFQAYPNSTASSFVWFDFSDQDTLHVNPTRCIVEWAVGITSENGTATCANNTFTVQIPDTTYYGIQNFSIDLSHTYLDNTVGDPPYNVLTKLGGLNITFPEIENYKCDLSRGHCASVADASFLAVVTAAIA</sequence>
<evidence type="ECO:0000313" key="3">
    <source>
        <dbReference type="Proteomes" id="UP000030752"/>
    </source>
</evidence>
<dbReference type="Proteomes" id="UP000030752">
    <property type="component" value="Unassembled WGS sequence"/>
</dbReference>
<proteinExistence type="predicted"/>
<dbReference type="VEuPathDB" id="FungiDB:HMPREF1541_07565"/>
<organism evidence="2 3">
    <name type="scientific">Cyphellophora europaea (strain CBS 101466)</name>
    <name type="common">Phialophora europaea</name>
    <dbReference type="NCBI Taxonomy" id="1220924"/>
    <lineage>
        <taxon>Eukaryota</taxon>
        <taxon>Fungi</taxon>
        <taxon>Dikarya</taxon>
        <taxon>Ascomycota</taxon>
        <taxon>Pezizomycotina</taxon>
        <taxon>Eurotiomycetes</taxon>
        <taxon>Chaetothyriomycetidae</taxon>
        <taxon>Chaetothyriales</taxon>
        <taxon>Cyphellophoraceae</taxon>
        <taxon>Cyphellophora</taxon>
    </lineage>
</organism>
<dbReference type="HOGENOM" id="CLU_1627068_0_0_1"/>
<dbReference type="PROSITE" id="PS51257">
    <property type="entry name" value="PROKAR_LIPOPROTEIN"/>
    <property type="match status" value="1"/>
</dbReference>
<feature type="chain" id="PRO_5004824358" description="Ubiquitin 3 binding protein But2 C-terminal domain-containing protein" evidence="1">
    <location>
        <begin position="23"/>
        <end position="170"/>
    </location>
</feature>
<dbReference type="OrthoDB" id="5395704at2759"/>
<evidence type="ECO:0000256" key="1">
    <source>
        <dbReference type="SAM" id="SignalP"/>
    </source>
</evidence>